<evidence type="ECO:0000256" key="2">
    <source>
        <dbReference type="ARBA" id="ARBA00022801"/>
    </source>
</evidence>
<dbReference type="GO" id="GO:0004065">
    <property type="term" value="F:arylsulfatase activity"/>
    <property type="evidence" value="ECO:0007669"/>
    <property type="project" value="TreeGrafter"/>
</dbReference>
<feature type="region of interest" description="Disordered" evidence="3">
    <location>
        <begin position="542"/>
        <end position="580"/>
    </location>
</feature>
<dbReference type="EMBL" id="CAAHFG010000001">
    <property type="protein sequence ID" value="VGO13057.1"/>
    <property type="molecule type" value="Genomic_DNA"/>
</dbReference>
<comment type="similarity">
    <text evidence="1">Belongs to the sulfatase family.</text>
</comment>
<organism evidence="6 7">
    <name type="scientific">Pontiella desulfatans</name>
    <dbReference type="NCBI Taxonomy" id="2750659"/>
    <lineage>
        <taxon>Bacteria</taxon>
        <taxon>Pseudomonadati</taxon>
        <taxon>Kiritimatiellota</taxon>
        <taxon>Kiritimatiellia</taxon>
        <taxon>Kiritimatiellales</taxon>
        <taxon>Pontiellaceae</taxon>
        <taxon>Pontiella</taxon>
    </lineage>
</organism>
<dbReference type="PANTHER" id="PTHR42693:SF53">
    <property type="entry name" value="ENDO-4-O-SULFATASE"/>
    <property type="match status" value="1"/>
</dbReference>
<gene>
    <name evidence="6" type="ORF">PDESU_01611</name>
</gene>
<keyword evidence="2" id="KW-0378">Hydrolase</keyword>
<evidence type="ECO:0000313" key="6">
    <source>
        <dbReference type="EMBL" id="VGO13057.1"/>
    </source>
</evidence>
<dbReference type="RefSeq" id="WP_136078672.1">
    <property type="nucleotide sequence ID" value="NZ_CAAHFG010000001.1"/>
</dbReference>
<evidence type="ECO:0000256" key="3">
    <source>
        <dbReference type="SAM" id="MobiDB-lite"/>
    </source>
</evidence>
<evidence type="ECO:0000256" key="1">
    <source>
        <dbReference type="ARBA" id="ARBA00008779"/>
    </source>
</evidence>
<feature type="domain" description="Sulfatase N-terminal" evidence="5">
    <location>
        <begin position="20"/>
        <end position="322"/>
    </location>
</feature>
<dbReference type="Proteomes" id="UP000366872">
    <property type="component" value="Unassembled WGS sequence"/>
</dbReference>
<proteinExistence type="inferred from homology"/>
<feature type="signal peptide" evidence="4">
    <location>
        <begin position="1"/>
        <end position="17"/>
    </location>
</feature>
<evidence type="ECO:0000259" key="5">
    <source>
        <dbReference type="Pfam" id="PF00884"/>
    </source>
</evidence>
<dbReference type="InterPro" id="IPR000917">
    <property type="entry name" value="Sulfatase_N"/>
</dbReference>
<dbReference type="CDD" id="cd16027">
    <property type="entry name" value="SGSH"/>
    <property type="match status" value="1"/>
</dbReference>
<accession>A0A6C2TZL3</accession>
<feature type="compositionally biased region" description="Basic and acidic residues" evidence="3">
    <location>
        <begin position="551"/>
        <end position="565"/>
    </location>
</feature>
<evidence type="ECO:0000256" key="4">
    <source>
        <dbReference type="SAM" id="SignalP"/>
    </source>
</evidence>
<dbReference type="Gene3D" id="3.40.720.10">
    <property type="entry name" value="Alkaline Phosphatase, subunit A"/>
    <property type="match status" value="1"/>
</dbReference>
<dbReference type="InterPro" id="IPR017850">
    <property type="entry name" value="Alkaline_phosphatase_core_sf"/>
</dbReference>
<keyword evidence="7" id="KW-1185">Reference proteome</keyword>
<evidence type="ECO:0000313" key="7">
    <source>
        <dbReference type="Proteomes" id="UP000366872"/>
    </source>
</evidence>
<name>A0A6C2TZL3_PONDE</name>
<dbReference type="Pfam" id="PF00884">
    <property type="entry name" value="Sulfatase"/>
    <property type="match status" value="1"/>
</dbReference>
<dbReference type="AlphaFoldDB" id="A0A6C2TZL3"/>
<sequence length="580" mass="65280">MKKMILMMVAVAFCAQAKMNILVLTVDDMNCDSVGVYGCTMPDTTPNMDSFARDGFRFKHAHVHATSCIPSRNTVMTGRYMFNSGVEGFYAVPRESVTYKTTPEILRDNGYFTMIRGKSSHSMPYFPYPAWDINWDDELKEKRINIRHPDSFYEYTKKGVEAAQKAGKPFFYSIDIHDPHTALYRFSHKRGKVVTELGADRGNPPSRIFKDDEITMPAFLPDTPLSRQEVTAYYNSVRRADDSFGMIMKALKDTGVWDNTLVVFFSDHGMPFPFAKTAMYYHSTHTPLMVRWPGVTKGGTADDEHVVGTVDIQPTLLEAVGIEEPSGLDGRSLASILNGGKQDNREFVYVMYEENVGGNRQPMRGITSKDHTYICNLWSDGERKFATATKGMATTAEMFRLAKEGDAYMQQRADLFTYSVPEQFFDVNKDADGLNNLIDHPEYKSLVQKHQAQMVATMKSCNDPMLEIYGDRDNKAAVGEYLAKLDADVKVRKSQPEIYKRGHAKKAAKAKPKAAPKKPAAPVVSSAVGVTLEEHLIQAEKRAKTKGNAFNREHSTQWFHKKDTNNDGVMSDAEKKAKIK</sequence>
<protein>
    <submittedName>
        <fullName evidence="6">Arylsulfatase</fullName>
    </submittedName>
</protein>
<reference evidence="6 7" key="1">
    <citation type="submission" date="2019-04" db="EMBL/GenBank/DDBJ databases">
        <authorList>
            <person name="Van Vliet M D."/>
        </authorList>
    </citation>
    <scope>NUCLEOTIDE SEQUENCE [LARGE SCALE GENOMIC DNA]</scope>
    <source>
        <strain evidence="6 7">F1</strain>
    </source>
</reference>
<dbReference type="SUPFAM" id="SSF53649">
    <property type="entry name" value="Alkaline phosphatase-like"/>
    <property type="match status" value="1"/>
</dbReference>
<dbReference type="InterPro" id="IPR050738">
    <property type="entry name" value="Sulfatase"/>
</dbReference>
<feature type="chain" id="PRO_5028933022" evidence="4">
    <location>
        <begin position="18"/>
        <end position="580"/>
    </location>
</feature>
<keyword evidence="4" id="KW-0732">Signal</keyword>
<dbReference type="PANTHER" id="PTHR42693">
    <property type="entry name" value="ARYLSULFATASE FAMILY MEMBER"/>
    <property type="match status" value="1"/>
</dbReference>